<organism evidence="1 2">
    <name type="scientific">Acidihalobacter aeolianus</name>
    <dbReference type="NCBI Taxonomy" id="2792603"/>
    <lineage>
        <taxon>Bacteria</taxon>
        <taxon>Pseudomonadati</taxon>
        <taxon>Pseudomonadota</taxon>
        <taxon>Gammaproteobacteria</taxon>
        <taxon>Chromatiales</taxon>
        <taxon>Ectothiorhodospiraceae</taxon>
        <taxon>Acidihalobacter</taxon>
    </lineage>
</organism>
<name>A0A1D8K7I2_9GAMM</name>
<reference evidence="1 2" key="1">
    <citation type="submission" date="2016-09" db="EMBL/GenBank/DDBJ databases">
        <title>Acidihalobacter prosperus V6 (DSM14174).</title>
        <authorList>
            <person name="Khaleque H.N."/>
            <person name="Ramsay J.P."/>
            <person name="Murphy R.J.T."/>
            <person name="Kaksonen A.H."/>
            <person name="Boxall N.J."/>
            <person name="Watkin E.L.J."/>
        </authorList>
    </citation>
    <scope>NUCLEOTIDE SEQUENCE [LARGE SCALE GENOMIC DNA]</scope>
    <source>
        <strain evidence="1 2">V6</strain>
    </source>
</reference>
<sequence length="342" mass="37839">MRLHLIVPGLLRPLAPWLRDYAWRPQAEALSQLLAGAGETADTRADAFEMAAVLLGWEGAEGHLPAAGYRTRAHDLPVPSAGDWLCADPIHLKADANDAQVVDRSGFTLRLDEAGELIELLENILGGDGWHFHLGSAHEWYLQTPRGMAPHMPMLSQVAGRHPRREWQAADIPREWHTRLTEMQMVLYQAAVNRAREARGEPVINSLWCWGKGDAVELSGGGVTAVMGDGNLLAGLAQAANLNCIEPKPEALDAADKAETILLLEMLAPPAAYDDLNAWDQTLKHADVEWFEPLLARLETRRIDEIVLYADGRSWQIRKRGFLQRLRAPQPLARALNISDPA</sequence>
<keyword evidence="2" id="KW-1185">Reference proteome</keyword>
<evidence type="ECO:0000313" key="2">
    <source>
        <dbReference type="Proteomes" id="UP000095342"/>
    </source>
</evidence>
<gene>
    <name evidence="1" type="ORF">BJI67_07470</name>
</gene>
<protein>
    <recommendedName>
        <fullName evidence="3">Phosphoglycerate mutase</fullName>
    </recommendedName>
</protein>
<accession>A0A1D8K7I2</accession>
<dbReference type="AlphaFoldDB" id="A0A1D8K7I2"/>
<evidence type="ECO:0008006" key="3">
    <source>
        <dbReference type="Google" id="ProtNLM"/>
    </source>
</evidence>
<proteinExistence type="predicted"/>
<dbReference type="Proteomes" id="UP000095342">
    <property type="component" value="Chromosome"/>
</dbReference>
<evidence type="ECO:0000313" key="1">
    <source>
        <dbReference type="EMBL" id="AOV16924.1"/>
    </source>
</evidence>
<dbReference type="KEGG" id="aaeo:BJI67_07470"/>
<dbReference type="EMBL" id="CP017448">
    <property type="protein sequence ID" value="AOV16924.1"/>
    <property type="molecule type" value="Genomic_DNA"/>
</dbReference>